<evidence type="ECO:0000313" key="4">
    <source>
        <dbReference type="EMBL" id="SFM33669.1"/>
    </source>
</evidence>
<dbReference type="RefSeq" id="WP_090483751.1">
    <property type="nucleotide sequence ID" value="NZ_FOUO01000003.1"/>
</dbReference>
<dbReference type="PANTHER" id="PTHR42947:SF1">
    <property type="entry name" value="COB--COM HETERODISULFIDE REDUCTASE SUBUNIT B 1"/>
    <property type="match status" value="1"/>
</dbReference>
<gene>
    <name evidence="4" type="ORF">SAMN05421721_10345</name>
</gene>
<evidence type="ECO:0000259" key="3">
    <source>
        <dbReference type="Pfam" id="PF02754"/>
    </source>
</evidence>
<dbReference type="AlphaFoldDB" id="A0A1I4Q0T5"/>
<keyword evidence="5" id="KW-1185">Reference proteome</keyword>
<feature type="compositionally biased region" description="Basic and acidic residues" evidence="2">
    <location>
        <begin position="1"/>
        <end position="17"/>
    </location>
</feature>
<dbReference type="InterPro" id="IPR004017">
    <property type="entry name" value="Cys_rich_dom"/>
</dbReference>
<accession>A0A1I4Q0T5</accession>
<sequence length="468" mass="53084">MKPTDQNHGDAGIDPRQPDSGAQGPGAAHGSRQGVAGHGAAFRESGLSREEARAATDWVRKRVDRRTADLGERMEDVRDHMYELEKEGKILIHRIRDDHEPVTVKTLFGWDKKIPTRQLWHHKSCGQCGNIPGYPTSLLWFMNQFGYEPGRDYLDETDQTSCTAWNYHGSGIGNVESLAAVFLRNFHQAYVSGQRHGHDAGHFYPLVHCGTSFGNYKEIRKYLIESPQLREKVTKILDKLGRLVDGKIVLPEEVVHYSEWVHVMRQRIASELQKIDVSHIRTTAHVACHYYKMIHEDAIYDGDILGGNRTAIITSLAQALGAQVIDYSTWYDCCGFGFRHIISEREFTRSFTMNRKIRVAREEANADVMLANDTGCVTTMDKNQWIGKAHQQDFQVPIMAEVQFAALACGADPFKIVQLQWHASPCEELVEKMGISWSQAKKNFQAYLKEVEQGNIEYLYKPELAYGG</sequence>
<evidence type="ECO:0000256" key="2">
    <source>
        <dbReference type="SAM" id="MobiDB-lite"/>
    </source>
</evidence>
<dbReference type="Proteomes" id="UP000199556">
    <property type="component" value="Unassembled WGS sequence"/>
</dbReference>
<protein>
    <submittedName>
        <fullName evidence="4">Heterodisulfide reductase subunit B</fullName>
    </submittedName>
</protein>
<dbReference type="InterPro" id="IPR051278">
    <property type="entry name" value="HdrB/HdrD_reductase"/>
</dbReference>
<reference evidence="4 5" key="1">
    <citation type="submission" date="2016-10" db="EMBL/GenBank/DDBJ databases">
        <authorList>
            <person name="de Groot N.N."/>
        </authorList>
    </citation>
    <scope>NUCLEOTIDE SEQUENCE [LARGE SCALE GENOMIC DNA]</scope>
    <source>
        <strain evidence="4 5">DSM 4180</strain>
    </source>
</reference>
<feature type="domain" description="Cysteine-rich" evidence="3">
    <location>
        <begin position="283"/>
        <end position="380"/>
    </location>
</feature>
<keyword evidence="1" id="KW-0560">Oxidoreductase</keyword>
<name>A0A1I4Q0T5_ECTMO</name>
<dbReference type="EMBL" id="FOUO01000003">
    <property type="protein sequence ID" value="SFM33669.1"/>
    <property type="molecule type" value="Genomic_DNA"/>
</dbReference>
<dbReference type="OrthoDB" id="7799889at2"/>
<proteinExistence type="predicted"/>
<feature type="region of interest" description="Disordered" evidence="2">
    <location>
        <begin position="1"/>
        <end position="48"/>
    </location>
</feature>
<dbReference type="STRING" id="195064.SAMN05421721_10345"/>
<dbReference type="PANTHER" id="PTHR42947">
    <property type="entry name" value="COB--COM HETERODISULFIDE REDUCTASE SUBUNIT B 1"/>
    <property type="match status" value="1"/>
</dbReference>
<evidence type="ECO:0000313" key="5">
    <source>
        <dbReference type="Proteomes" id="UP000199556"/>
    </source>
</evidence>
<dbReference type="GO" id="GO:0016491">
    <property type="term" value="F:oxidoreductase activity"/>
    <property type="evidence" value="ECO:0007669"/>
    <property type="project" value="UniProtKB-KW"/>
</dbReference>
<organism evidence="4 5">
    <name type="scientific">Ectothiorhodospira mobilis</name>
    <dbReference type="NCBI Taxonomy" id="195064"/>
    <lineage>
        <taxon>Bacteria</taxon>
        <taxon>Pseudomonadati</taxon>
        <taxon>Pseudomonadota</taxon>
        <taxon>Gammaproteobacteria</taxon>
        <taxon>Chromatiales</taxon>
        <taxon>Ectothiorhodospiraceae</taxon>
        <taxon>Ectothiorhodospira</taxon>
    </lineage>
</organism>
<dbReference type="Pfam" id="PF02754">
    <property type="entry name" value="CCG"/>
    <property type="match status" value="1"/>
</dbReference>
<evidence type="ECO:0000256" key="1">
    <source>
        <dbReference type="ARBA" id="ARBA00023002"/>
    </source>
</evidence>